<keyword evidence="1" id="KW-0472">Membrane</keyword>
<dbReference type="InterPro" id="IPR009495">
    <property type="entry name" value="NrsF"/>
</dbReference>
<feature type="transmembrane region" description="Helical" evidence="1">
    <location>
        <begin position="158"/>
        <end position="179"/>
    </location>
</feature>
<dbReference type="KEGG" id="brq:CIT40_20730"/>
<keyword evidence="3" id="KW-1185">Reference proteome</keyword>
<organism evidence="2 3">
    <name type="scientific">Bradyrhizobium amphicarpaeae</name>
    <dbReference type="NCBI Taxonomy" id="1404768"/>
    <lineage>
        <taxon>Bacteria</taxon>
        <taxon>Pseudomonadati</taxon>
        <taxon>Pseudomonadota</taxon>
        <taxon>Alphaproteobacteria</taxon>
        <taxon>Hyphomicrobiales</taxon>
        <taxon>Nitrobacteraceae</taxon>
        <taxon>Bradyrhizobium</taxon>
    </lineage>
</organism>
<feature type="transmembrane region" description="Helical" evidence="1">
    <location>
        <begin position="25"/>
        <end position="44"/>
    </location>
</feature>
<feature type="transmembrane region" description="Helical" evidence="1">
    <location>
        <begin position="90"/>
        <end position="116"/>
    </location>
</feature>
<proteinExistence type="predicted"/>
<dbReference type="EMBL" id="CP029426">
    <property type="protein sequence ID" value="AWM02209.1"/>
    <property type="molecule type" value="Genomic_DNA"/>
</dbReference>
<gene>
    <name evidence="2" type="ORF">CIT40_20730</name>
</gene>
<protein>
    <submittedName>
        <fullName evidence="2">DUF1109 domain-containing protein</fullName>
    </submittedName>
</protein>
<dbReference type="OrthoDB" id="6024860at2"/>
<dbReference type="Proteomes" id="UP000215884">
    <property type="component" value="Chromosome"/>
</dbReference>
<feature type="transmembrane region" description="Helical" evidence="1">
    <location>
        <begin position="65"/>
        <end position="84"/>
    </location>
</feature>
<reference evidence="2 3" key="1">
    <citation type="journal article" date="2017" name="Syst. Appl. Microbiol.">
        <title>Soybeans inoculated with root zone soils of Canadian native legumes harbour diverse and novel Bradyrhizobium spp. that possess agricultural potential.</title>
        <authorList>
            <person name="Bromfield E.S.P."/>
            <person name="Cloutier S."/>
            <person name="Tambong J.T."/>
            <person name="Tran Thi T.V."/>
        </authorList>
    </citation>
    <scope>NUCLEOTIDE SEQUENCE [LARGE SCALE GENOMIC DNA]</scope>
    <source>
        <strain evidence="2 3">39S1MB</strain>
    </source>
</reference>
<dbReference type="Pfam" id="PF06532">
    <property type="entry name" value="NrsF"/>
    <property type="match status" value="1"/>
</dbReference>
<sequence>MIDTPDLIATLASDMKPVKRLQPPLVRALGWLGFAALLLALIAVNRGIRPDLGDRLRETAFATRTAAALATGILAAIAAFVVSLPDRSKLWLLLPVPALVVWLSNVGYQCLTHWVVIGPEGVSPGEAVRCFSTLVLTGLPLSCLLCFMLRYAAVLQPAAVAITGSLGVGALTAVALSLFHTIDASAMILMWNVGTTAMFGALGAFFGRTAMGWAADRMS</sequence>
<name>A0A2U8PWZ9_9BRAD</name>
<reference evidence="2 3" key="2">
    <citation type="journal article" date="2019" name="Int. J. Syst. Evol. Microbiol.">
        <title>Description and complete genome sequence of Bradyrhizobium amphicarpaeae sp. nov., harbouring photosystem and nitrogen-fixation genes.</title>
        <authorList>
            <person name="Bromfield E.S.P."/>
            <person name="Cloutier S."/>
            <person name="Nguyen H.D.T."/>
        </authorList>
    </citation>
    <scope>NUCLEOTIDE SEQUENCE [LARGE SCALE GENOMIC DNA]</scope>
    <source>
        <strain evidence="2 3">39S1MB</strain>
    </source>
</reference>
<feature type="transmembrane region" description="Helical" evidence="1">
    <location>
        <begin position="186"/>
        <end position="206"/>
    </location>
</feature>
<feature type="transmembrane region" description="Helical" evidence="1">
    <location>
        <begin position="128"/>
        <end position="152"/>
    </location>
</feature>
<evidence type="ECO:0000313" key="2">
    <source>
        <dbReference type="EMBL" id="AWM02209.1"/>
    </source>
</evidence>
<evidence type="ECO:0000313" key="3">
    <source>
        <dbReference type="Proteomes" id="UP000215884"/>
    </source>
</evidence>
<accession>A0A2U8PWZ9</accession>
<keyword evidence="1" id="KW-0812">Transmembrane</keyword>
<dbReference type="RefSeq" id="WP_094895657.1">
    <property type="nucleotide sequence ID" value="NZ_CP029426.2"/>
</dbReference>
<evidence type="ECO:0000256" key="1">
    <source>
        <dbReference type="SAM" id="Phobius"/>
    </source>
</evidence>
<keyword evidence="1" id="KW-1133">Transmembrane helix</keyword>
<dbReference type="AlphaFoldDB" id="A0A2U8PWZ9"/>